<comment type="caution">
    <text evidence="5">The sequence shown here is derived from an EMBL/GenBank/DDBJ whole genome shotgun (WGS) entry which is preliminary data.</text>
</comment>
<sequence>MKNIYMKSAVALCVLGILSGCGMNQAKRSANAAHKIAIENHQGLLIEGNVSAALMQFPAVVTVVDKQGKMATTSTDLHGNYQINVQGMTAPLVISAKEQGRQCHDESQQMGICLASLYFPSSGHMSQSARVNLNPLSDAITSHVAKTAGFAGPQALVDAKTSAKLSKTSYQQAIASIHAVFGKALVAFNLPKQFNPIDSAAKWQPQASKFYSMMWVNRSYQSSKGVPSETVLSDHYFRPLGVKNRDGQQLPVDLSVSYKKQQRVNDAKYRIFIVGDSTASIYPAFRYPRMGWGQVFQQQFNPSDVQVIDGAQSGRSSRLYRNEGWFRYLSSMMRPGDYLFIQMGHNDEKCNGAKASRGPIDVANLCTYPNTANGKMQYPKDQPNMSFEKSLEFYIDYAKAHQVTPVLLTPTTRFKNAHGRTQTPIAYGHLTKNNSNSGYAFVGNYSQTIKDTARKNGVALLDVETGTIVKANQLGNANWKKYWLAVDPNVYPFYKNKTGRIDKPDSTHFQQRGAQMVADIVASNIAANAKLANLAKYLVKSQ</sequence>
<dbReference type="PANTHER" id="PTHR43695:SF1">
    <property type="entry name" value="RHAMNOGALACTURONAN ACETYLESTERASE"/>
    <property type="match status" value="1"/>
</dbReference>
<feature type="chain" id="PRO_5046088911" evidence="3">
    <location>
        <begin position="27"/>
        <end position="542"/>
    </location>
</feature>
<protein>
    <submittedName>
        <fullName evidence="5">GDSL-type esterase/lipase family protein</fullName>
    </submittedName>
</protein>
<accession>A0ABW9G5J3</accession>
<dbReference type="InterPro" id="IPR013830">
    <property type="entry name" value="SGNH_hydro"/>
</dbReference>
<evidence type="ECO:0000256" key="1">
    <source>
        <dbReference type="ARBA" id="ARBA00008668"/>
    </source>
</evidence>
<evidence type="ECO:0000256" key="2">
    <source>
        <dbReference type="ARBA" id="ARBA00022801"/>
    </source>
</evidence>
<dbReference type="EMBL" id="JBEQCT010000002">
    <property type="protein sequence ID" value="MFM2484936.1"/>
    <property type="molecule type" value="Genomic_DNA"/>
</dbReference>
<reference evidence="5 6" key="1">
    <citation type="journal article" date="2013" name="Int. J. Syst. Evol. Microbiol.">
        <title>Celerinatantimonas yamalensis sp. nov., a cold-adapted diazotrophic bacterium from a cold permafrost brine.</title>
        <authorList>
            <person name="Shcherbakova V."/>
            <person name="Chuvilskaya N."/>
            <person name="Rivkina E."/>
            <person name="Demidov N."/>
            <person name="Uchaeva V."/>
            <person name="Suetin S."/>
            <person name="Suzina N."/>
            <person name="Gilichinsky D."/>
        </authorList>
    </citation>
    <scope>NUCLEOTIDE SEQUENCE [LARGE SCALE GENOMIC DNA]</scope>
    <source>
        <strain evidence="5 6">C7</strain>
    </source>
</reference>
<evidence type="ECO:0000313" key="6">
    <source>
        <dbReference type="Proteomes" id="UP001629953"/>
    </source>
</evidence>
<dbReference type="Gene3D" id="3.40.50.1110">
    <property type="entry name" value="SGNH hydrolase"/>
    <property type="match status" value="1"/>
</dbReference>
<dbReference type="SUPFAM" id="SSF52266">
    <property type="entry name" value="SGNH hydrolase"/>
    <property type="match status" value="1"/>
</dbReference>
<dbReference type="RefSeq" id="WP_408623124.1">
    <property type="nucleotide sequence ID" value="NZ_JBEQCT010000002.1"/>
</dbReference>
<gene>
    <name evidence="5" type="ORF">ABUE30_07630</name>
</gene>
<proteinExistence type="inferred from homology"/>
<dbReference type="InterPro" id="IPR037459">
    <property type="entry name" value="RhgT-like"/>
</dbReference>
<dbReference type="InterPro" id="IPR036514">
    <property type="entry name" value="SGNH_hydro_sf"/>
</dbReference>
<evidence type="ECO:0000256" key="3">
    <source>
        <dbReference type="SAM" id="SignalP"/>
    </source>
</evidence>
<organism evidence="5 6">
    <name type="scientific">Celerinatantimonas yamalensis</name>
    <dbReference type="NCBI Taxonomy" id="559956"/>
    <lineage>
        <taxon>Bacteria</taxon>
        <taxon>Pseudomonadati</taxon>
        <taxon>Pseudomonadota</taxon>
        <taxon>Gammaproteobacteria</taxon>
        <taxon>Celerinatantimonadaceae</taxon>
        <taxon>Celerinatantimonas</taxon>
    </lineage>
</organism>
<dbReference type="Pfam" id="PF13472">
    <property type="entry name" value="Lipase_GDSL_2"/>
    <property type="match status" value="1"/>
</dbReference>
<comment type="similarity">
    <text evidence="1">Belongs to the 'GDSL' lipolytic enzyme family.</text>
</comment>
<evidence type="ECO:0000259" key="4">
    <source>
        <dbReference type="Pfam" id="PF13472"/>
    </source>
</evidence>
<keyword evidence="3" id="KW-0732">Signal</keyword>
<name>A0ABW9G5J3_9GAMM</name>
<feature type="signal peptide" evidence="3">
    <location>
        <begin position="1"/>
        <end position="26"/>
    </location>
</feature>
<keyword evidence="6" id="KW-1185">Reference proteome</keyword>
<keyword evidence="2" id="KW-0378">Hydrolase</keyword>
<dbReference type="Proteomes" id="UP001629953">
    <property type="component" value="Unassembled WGS sequence"/>
</dbReference>
<dbReference type="PROSITE" id="PS51257">
    <property type="entry name" value="PROKAR_LIPOPROTEIN"/>
    <property type="match status" value="1"/>
</dbReference>
<evidence type="ECO:0000313" key="5">
    <source>
        <dbReference type="EMBL" id="MFM2484936.1"/>
    </source>
</evidence>
<feature type="domain" description="SGNH hydrolase-type esterase" evidence="4">
    <location>
        <begin position="274"/>
        <end position="484"/>
    </location>
</feature>
<dbReference type="PANTHER" id="PTHR43695">
    <property type="entry name" value="PUTATIVE (AFU_ORTHOLOGUE AFUA_2G17250)-RELATED"/>
    <property type="match status" value="1"/>
</dbReference>